<evidence type="ECO:0000313" key="2">
    <source>
        <dbReference type="Proteomes" id="UP000298652"/>
    </source>
</evidence>
<reference evidence="1" key="1">
    <citation type="submission" date="2019-03" db="EMBL/GenBank/DDBJ databases">
        <title>WGS assembly of Setaria viridis.</title>
        <authorList>
            <person name="Huang P."/>
            <person name="Jenkins J."/>
            <person name="Grimwood J."/>
            <person name="Barry K."/>
            <person name="Healey A."/>
            <person name="Mamidi S."/>
            <person name="Sreedasyam A."/>
            <person name="Shu S."/>
            <person name="Feldman M."/>
            <person name="Wu J."/>
            <person name="Yu Y."/>
            <person name="Chen C."/>
            <person name="Johnson J."/>
            <person name="Rokhsar D."/>
            <person name="Baxter I."/>
            <person name="Schmutz J."/>
            <person name="Brutnell T."/>
            <person name="Kellogg E."/>
        </authorList>
    </citation>
    <scope>NUCLEOTIDE SEQUENCE [LARGE SCALE GENOMIC DNA]</scope>
</reference>
<dbReference type="EMBL" id="CM016558">
    <property type="protein sequence ID" value="TKW03744.1"/>
    <property type="molecule type" value="Genomic_DNA"/>
</dbReference>
<dbReference type="Gramene" id="TKW03744">
    <property type="protein sequence ID" value="TKW03744"/>
    <property type="gene ID" value="SEVIR_7G062900v2"/>
</dbReference>
<name>A0A4U6TQS8_SETVI</name>
<gene>
    <name evidence="1" type="ORF">SEVIR_7G062900v2</name>
</gene>
<dbReference type="Proteomes" id="UP000298652">
    <property type="component" value="Chromosome 7"/>
</dbReference>
<dbReference type="AlphaFoldDB" id="A0A4U6TQS8"/>
<accession>A0A4U6TQS8</accession>
<organism evidence="1 2">
    <name type="scientific">Setaria viridis</name>
    <name type="common">Green bristlegrass</name>
    <name type="synonym">Setaria italica subsp. viridis</name>
    <dbReference type="NCBI Taxonomy" id="4556"/>
    <lineage>
        <taxon>Eukaryota</taxon>
        <taxon>Viridiplantae</taxon>
        <taxon>Streptophyta</taxon>
        <taxon>Embryophyta</taxon>
        <taxon>Tracheophyta</taxon>
        <taxon>Spermatophyta</taxon>
        <taxon>Magnoliopsida</taxon>
        <taxon>Liliopsida</taxon>
        <taxon>Poales</taxon>
        <taxon>Poaceae</taxon>
        <taxon>PACMAD clade</taxon>
        <taxon>Panicoideae</taxon>
        <taxon>Panicodae</taxon>
        <taxon>Paniceae</taxon>
        <taxon>Cenchrinae</taxon>
        <taxon>Setaria</taxon>
    </lineage>
</organism>
<protein>
    <submittedName>
        <fullName evidence="1">Uncharacterized protein</fullName>
    </submittedName>
</protein>
<evidence type="ECO:0000313" key="1">
    <source>
        <dbReference type="EMBL" id="TKW03744.1"/>
    </source>
</evidence>
<proteinExistence type="predicted"/>
<keyword evidence="2" id="KW-1185">Reference proteome</keyword>
<sequence length="175" mass="18771">MRIAPLPAEQGVSLFFNPAPPATLSFPSTIAQPNRAPPHARFVAPAPPPPSPSCLDLRLHSKLTDGRTRPRRPRGADLPRALHMEDCCTVQPNVFVSLGLMSWCFNTCALLPAAATTRLLTSFAPRLPETCLRTSAAPERPLLVAPCQPPSFLCDVPESDLQVSLFSGAARAEVA</sequence>